<name>A0A1G2UMS1_9BACT</name>
<dbReference type="AlphaFoldDB" id="A0A1G2UMS1"/>
<dbReference type="SUPFAM" id="SSF55811">
    <property type="entry name" value="Nudix"/>
    <property type="match status" value="1"/>
</dbReference>
<dbReference type="Gene3D" id="3.90.79.10">
    <property type="entry name" value="Nucleoside Triphosphate Pyrophosphohydrolase"/>
    <property type="match status" value="1"/>
</dbReference>
<evidence type="ECO:0000313" key="5">
    <source>
        <dbReference type="Proteomes" id="UP000177202"/>
    </source>
</evidence>
<dbReference type="STRING" id="1802772.A3H60_01025"/>
<sequence>MKSILILNPDNVTKEVAATFKTRSAARGVVFDGNKNVALLPVAAHNYFKLPGGGIEEGEDKTEAFRRECLEEIGSSVEVIRKLGSVVEYRTESGLVQTSYCFVGKTIGKRKEVAFTKHEIVEGFKEPLWLSLDKAIELMANQADNYEGKFIVERDTFLLKKVKQLGIE</sequence>
<keyword evidence="2" id="KW-0378">Hydrolase</keyword>
<dbReference type="PANTHER" id="PTHR43046:SF14">
    <property type="entry name" value="MUTT_NUDIX FAMILY PROTEIN"/>
    <property type="match status" value="1"/>
</dbReference>
<evidence type="ECO:0000256" key="1">
    <source>
        <dbReference type="ARBA" id="ARBA00001946"/>
    </source>
</evidence>
<dbReference type="InterPro" id="IPR015797">
    <property type="entry name" value="NUDIX_hydrolase-like_dom_sf"/>
</dbReference>
<proteinExistence type="predicted"/>
<comment type="caution">
    <text evidence="4">The sequence shown here is derived from an EMBL/GenBank/DDBJ whole genome shotgun (WGS) entry which is preliminary data.</text>
</comment>
<dbReference type="PANTHER" id="PTHR43046">
    <property type="entry name" value="GDP-MANNOSE MANNOSYL HYDROLASE"/>
    <property type="match status" value="1"/>
</dbReference>
<dbReference type="PROSITE" id="PS51462">
    <property type="entry name" value="NUDIX"/>
    <property type="match status" value="1"/>
</dbReference>
<evidence type="ECO:0000313" key="4">
    <source>
        <dbReference type="EMBL" id="OHB10642.1"/>
    </source>
</evidence>
<accession>A0A1G2UMS1</accession>
<feature type="domain" description="Nudix hydrolase" evidence="3">
    <location>
        <begin position="21"/>
        <end position="152"/>
    </location>
</feature>
<organism evidence="4 5">
    <name type="scientific">Candidatus Zambryskibacteria bacterium RIFCSPLOWO2_02_FULL_44_12b</name>
    <dbReference type="NCBI Taxonomy" id="1802772"/>
    <lineage>
        <taxon>Bacteria</taxon>
        <taxon>Candidatus Zambryskiibacteriota</taxon>
    </lineage>
</organism>
<evidence type="ECO:0000259" key="3">
    <source>
        <dbReference type="PROSITE" id="PS51462"/>
    </source>
</evidence>
<dbReference type="GO" id="GO:0016787">
    <property type="term" value="F:hydrolase activity"/>
    <property type="evidence" value="ECO:0007669"/>
    <property type="project" value="UniProtKB-KW"/>
</dbReference>
<dbReference type="InterPro" id="IPR000086">
    <property type="entry name" value="NUDIX_hydrolase_dom"/>
</dbReference>
<dbReference type="Proteomes" id="UP000177202">
    <property type="component" value="Unassembled WGS sequence"/>
</dbReference>
<comment type="cofactor">
    <cofactor evidence="1">
        <name>Mg(2+)</name>
        <dbReference type="ChEBI" id="CHEBI:18420"/>
    </cofactor>
</comment>
<evidence type="ECO:0000256" key="2">
    <source>
        <dbReference type="ARBA" id="ARBA00022801"/>
    </source>
</evidence>
<reference evidence="4 5" key="1">
    <citation type="journal article" date="2016" name="Nat. Commun.">
        <title>Thousands of microbial genomes shed light on interconnected biogeochemical processes in an aquifer system.</title>
        <authorList>
            <person name="Anantharaman K."/>
            <person name="Brown C.T."/>
            <person name="Hug L.A."/>
            <person name="Sharon I."/>
            <person name="Castelle C.J."/>
            <person name="Probst A.J."/>
            <person name="Thomas B.C."/>
            <person name="Singh A."/>
            <person name="Wilkins M.J."/>
            <person name="Karaoz U."/>
            <person name="Brodie E.L."/>
            <person name="Williams K.H."/>
            <person name="Hubbard S.S."/>
            <person name="Banfield J.F."/>
        </authorList>
    </citation>
    <scope>NUCLEOTIDE SEQUENCE [LARGE SCALE GENOMIC DNA]</scope>
</reference>
<protein>
    <recommendedName>
        <fullName evidence="3">Nudix hydrolase domain-containing protein</fullName>
    </recommendedName>
</protein>
<dbReference type="EMBL" id="MHWP01000011">
    <property type="protein sequence ID" value="OHB10642.1"/>
    <property type="molecule type" value="Genomic_DNA"/>
</dbReference>
<gene>
    <name evidence="4" type="ORF">A3H60_01025</name>
</gene>
<dbReference type="Pfam" id="PF00293">
    <property type="entry name" value="NUDIX"/>
    <property type="match status" value="1"/>
</dbReference>